<reference evidence="2" key="1">
    <citation type="submission" date="2021-01" db="EMBL/GenBank/DDBJ databases">
        <authorList>
            <person name="Corre E."/>
            <person name="Pelletier E."/>
            <person name="Niang G."/>
            <person name="Scheremetjew M."/>
            <person name="Finn R."/>
            <person name="Kale V."/>
            <person name="Holt S."/>
            <person name="Cochrane G."/>
            <person name="Meng A."/>
            <person name="Brown T."/>
            <person name="Cohen L."/>
        </authorList>
    </citation>
    <scope>NUCLEOTIDE SEQUENCE</scope>
    <source>
        <strain evidence="2">RCC1871</strain>
    </source>
</reference>
<dbReference type="GO" id="GO:0009654">
    <property type="term" value="C:photosystem II oxygen evolving complex"/>
    <property type="evidence" value="ECO:0007669"/>
    <property type="project" value="InterPro"/>
</dbReference>
<evidence type="ECO:0000259" key="1">
    <source>
        <dbReference type="Pfam" id="PF01789"/>
    </source>
</evidence>
<dbReference type="GO" id="GO:0015979">
    <property type="term" value="P:photosynthesis"/>
    <property type="evidence" value="ECO:0007669"/>
    <property type="project" value="InterPro"/>
</dbReference>
<dbReference type="EMBL" id="HBHZ01008596">
    <property type="protein sequence ID" value="CAE0193543.1"/>
    <property type="molecule type" value="Transcribed_RNA"/>
</dbReference>
<sequence length="318" mass="33960">MEPIARGAMAQVGCCGPPRPGAASSIYSRRGGKGMPATRRAALPSLAQALEARLTREQVLALRAGSVLGRVAKAVESLRNPEVEDDPVGGGDQVASPRTRREALVGASCCTSSVGAPEVVSSTEHSWLLAKGSRRFCNCFFLLALAPRGRATAGEESSAQEQDAYYADPQGGFKLRPPREWSQGTKSGAAVLFKDPSYKFNNLGVTVTPVKVGSLREFATVEQAAEKLVSFEKAKESTMQATVNGLAERTSQEGELFYDFDYSLETTRGNKRVLSTVCIRNNKLYIANGQYFCGDACADDSAEILAAIRASLETFSVG</sequence>
<dbReference type="InterPro" id="IPR002683">
    <property type="entry name" value="PsbP_C"/>
</dbReference>
<proteinExistence type="predicted"/>
<dbReference type="GO" id="GO:0019898">
    <property type="term" value="C:extrinsic component of membrane"/>
    <property type="evidence" value="ECO:0007669"/>
    <property type="project" value="InterPro"/>
</dbReference>
<dbReference type="AlphaFoldDB" id="A0A7S3CDX6"/>
<dbReference type="InterPro" id="IPR016123">
    <property type="entry name" value="Mog1/PsbP_a/b/a-sand"/>
</dbReference>
<feature type="domain" description="PsbP C-terminal" evidence="1">
    <location>
        <begin position="165"/>
        <end position="290"/>
    </location>
</feature>
<dbReference type="SUPFAM" id="SSF55724">
    <property type="entry name" value="Mog1p/PsbP-like"/>
    <property type="match status" value="1"/>
</dbReference>
<evidence type="ECO:0000313" key="2">
    <source>
        <dbReference type="EMBL" id="CAE0193543.1"/>
    </source>
</evidence>
<gene>
    <name evidence="2" type="ORF">CROS1456_LOCUS6633</name>
</gene>
<dbReference type="PANTHER" id="PTHR31407">
    <property type="match status" value="1"/>
</dbReference>
<dbReference type="GO" id="GO:0005509">
    <property type="term" value="F:calcium ion binding"/>
    <property type="evidence" value="ECO:0007669"/>
    <property type="project" value="InterPro"/>
</dbReference>
<protein>
    <recommendedName>
        <fullName evidence="1">PsbP C-terminal domain-containing protein</fullName>
    </recommendedName>
</protein>
<organism evidence="2">
    <name type="scientific">Chloropicon roscoffensis</name>
    <dbReference type="NCBI Taxonomy" id="1461544"/>
    <lineage>
        <taxon>Eukaryota</taxon>
        <taxon>Viridiplantae</taxon>
        <taxon>Chlorophyta</taxon>
        <taxon>Chloropicophyceae</taxon>
        <taxon>Chloropicales</taxon>
        <taxon>Chloropicaceae</taxon>
        <taxon>Chloropicon</taxon>
    </lineage>
</organism>
<accession>A0A7S3CDX6</accession>
<dbReference type="PANTHER" id="PTHR31407:SF3">
    <property type="entry name" value="PSBP DOMAIN-CONTAINING PROTEIN 2, CHLOROPLASTIC"/>
    <property type="match status" value="1"/>
</dbReference>
<dbReference type="Gene3D" id="3.40.1000.10">
    <property type="entry name" value="Mog1/PsbP, alpha/beta/alpha sandwich"/>
    <property type="match status" value="1"/>
</dbReference>
<name>A0A7S3CDX6_9CHLO</name>
<dbReference type="Pfam" id="PF01789">
    <property type="entry name" value="PsbP"/>
    <property type="match status" value="1"/>
</dbReference>